<name>A0ABS3JCR5_9BACT</name>
<dbReference type="Pfam" id="PF00534">
    <property type="entry name" value="Glycos_transf_1"/>
    <property type="match status" value="1"/>
</dbReference>
<sequence length="395" mass="44997">MKILLFTHPNFSRSQSMPRYAKMLEKYLTESGHVVTVCSPRGFLYNLPFSQNIKKWLGYIDQYIIFYLKTWIQLFFIPKNVLLVFADNALGPWVPLAKNRAHVIHCHDFLAQRSALGFIPENLTGWSGKCYQSFIRRGYKQGHNFISVSVKTQIDLHTFLEHEPTLSKVVYNNVNPIFYPGNLFESRKILSQKLSINLLDGFILHVGGNQWYKNRTGVIEVYNSWRNECSKVLPLVFIGPQPDTTLHDVAKKSNYSNDIHFLTNITDADVVNAYRGATVFFFPSLEEGFGWPIAEAMASGCPVVTTDSAPMNEVAGSAGFYIKRRPSPINQFSTWASESSKILNIVINLSDSERQVVIKNGVINAKRFNVEFSLKVIEDIYNNIICTTDYFSSND</sequence>
<proteinExistence type="predicted"/>
<dbReference type="PANTHER" id="PTHR46401">
    <property type="entry name" value="GLYCOSYLTRANSFERASE WBBK-RELATED"/>
    <property type="match status" value="1"/>
</dbReference>
<dbReference type="EMBL" id="JAFMYW010000001">
    <property type="protein sequence ID" value="MBO0947782.1"/>
    <property type="molecule type" value="Genomic_DNA"/>
</dbReference>
<reference evidence="3 4" key="1">
    <citation type="submission" date="2021-03" db="EMBL/GenBank/DDBJ databases">
        <title>Fibrella sp. HMF5405 genome sequencing and assembly.</title>
        <authorList>
            <person name="Kang H."/>
            <person name="Kim H."/>
            <person name="Bae S."/>
            <person name="Joh K."/>
        </authorList>
    </citation>
    <scope>NUCLEOTIDE SEQUENCE [LARGE SCALE GENOMIC DNA]</scope>
    <source>
        <strain evidence="3 4">HMF5405</strain>
    </source>
</reference>
<organism evidence="3 4">
    <name type="scientific">Fibrella forsythiae</name>
    <dbReference type="NCBI Taxonomy" id="2817061"/>
    <lineage>
        <taxon>Bacteria</taxon>
        <taxon>Pseudomonadati</taxon>
        <taxon>Bacteroidota</taxon>
        <taxon>Cytophagia</taxon>
        <taxon>Cytophagales</taxon>
        <taxon>Spirosomataceae</taxon>
        <taxon>Fibrella</taxon>
    </lineage>
</organism>
<evidence type="ECO:0000313" key="4">
    <source>
        <dbReference type="Proteomes" id="UP000664628"/>
    </source>
</evidence>
<protein>
    <submittedName>
        <fullName evidence="3">Glycosyltransferase</fullName>
    </submittedName>
</protein>
<dbReference type="Gene3D" id="3.40.50.2000">
    <property type="entry name" value="Glycogen Phosphorylase B"/>
    <property type="match status" value="2"/>
</dbReference>
<dbReference type="Proteomes" id="UP000664628">
    <property type="component" value="Unassembled WGS sequence"/>
</dbReference>
<evidence type="ECO:0000313" key="3">
    <source>
        <dbReference type="EMBL" id="MBO0947782.1"/>
    </source>
</evidence>
<dbReference type="RefSeq" id="WP_207327683.1">
    <property type="nucleotide sequence ID" value="NZ_JAFMYW010000001.1"/>
</dbReference>
<keyword evidence="4" id="KW-1185">Reference proteome</keyword>
<keyword evidence="1" id="KW-0808">Transferase</keyword>
<evidence type="ECO:0000256" key="1">
    <source>
        <dbReference type="ARBA" id="ARBA00022679"/>
    </source>
</evidence>
<comment type="caution">
    <text evidence="3">The sequence shown here is derived from an EMBL/GenBank/DDBJ whole genome shotgun (WGS) entry which is preliminary data.</text>
</comment>
<dbReference type="InterPro" id="IPR001296">
    <property type="entry name" value="Glyco_trans_1"/>
</dbReference>
<dbReference type="SUPFAM" id="SSF53756">
    <property type="entry name" value="UDP-Glycosyltransferase/glycogen phosphorylase"/>
    <property type="match status" value="1"/>
</dbReference>
<feature type="domain" description="Glycosyl transferase family 1" evidence="2">
    <location>
        <begin position="188"/>
        <end position="317"/>
    </location>
</feature>
<gene>
    <name evidence="3" type="ORF">J2I46_04265</name>
</gene>
<dbReference type="PANTHER" id="PTHR46401:SF2">
    <property type="entry name" value="GLYCOSYLTRANSFERASE WBBK-RELATED"/>
    <property type="match status" value="1"/>
</dbReference>
<accession>A0ABS3JCR5</accession>
<evidence type="ECO:0000259" key="2">
    <source>
        <dbReference type="Pfam" id="PF00534"/>
    </source>
</evidence>